<keyword evidence="8 9" id="KW-0472">Membrane</keyword>
<keyword evidence="4 10" id="KW-1003">Cell membrane</keyword>
<dbReference type="Pfam" id="PF00528">
    <property type="entry name" value="BPD_transp_1"/>
    <property type="match status" value="1"/>
</dbReference>
<dbReference type="GO" id="GO:0006817">
    <property type="term" value="P:phosphate ion transport"/>
    <property type="evidence" value="ECO:0007669"/>
    <property type="project" value="UniProtKB-KW"/>
</dbReference>
<comment type="similarity">
    <text evidence="2 10">Belongs to the binding-protein-dependent transport system permease family. CysTW subfamily.</text>
</comment>
<keyword evidence="3 9" id="KW-0813">Transport</keyword>
<dbReference type="PANTHER" id="PTHR30425">
    <property type="entry name" value="PHOSPHATE TRANSPORT SYSTEM PERMEASE PROTEIN PST"/>
    <property type="match status" value="1"/>
</dbReference>
<evidence type="ECO:0000256" key="10">
    <source>
        <dbReference type="RuleBase" id="RU363054"/>
    </source>
</evidence>
<evidence type="ECO:0000256" key="3">
    <source>
        <dbReference type="ARBA" id="ARBA00022448"/>
    </source>
</evidence>
<dbReference type="KEGG" id="bbev:BBEV_1009"/>
<dbReference type="InterPro" id="IPR035906">
    <property type="entry name" value="MetI-like_sf"/>
</dbReference>
<evidence type="ECO:0000256" key="6">
    <source>
        <dbReference type="ARBA" id="ARBA00022692"/>
    </source>
</evidence>
<dbReference type="RefSeq" id="WP_084007227.1">
    <property type="nucleotide sequence ID" value="NZ_CP012502.1"/>
</dbReference>
<proteinExistence type="inferred from homology"/>
<evidence type="ECO:0000256" key="4">
    <source>
        <dbReference type="ARBA" id="ARBA00022475"/>
    </source>
</evidence>
<evidence type="ECO:0000256" key="8">
    <source>
        <dbReference type="ARBA" id="ARBA00023136"/>
    </source>
</evidence>
<keyword evidence="7 9" id="KW-1133">Transmembrane helix</keyword>
<evidence type="ECO:0000259" key="11">
    <source>
        <dbReference type="PROSITE" id="PS50928"/>
    </source>
</evidence>
<feature type="transmembrane region" description="Helical" evidence="9">
    <location>
        <begin position="94"/>
        <end position="127"/>
    </location>
</feature>
<gene>
    <name evidence="12" type="primary">pstC</name>
    <name evidence="12" type="ORF">BBEV_1009</name>
</gene>
<evidence type="ECO:0000256" key="2">
    <source>
        <dbReference type="ARBA" id="ARBA00007069"/>
    </source>
</evidence>
<feature type="transmembrane region" description="Helical" evidence="9">
    <location>
        <begin position="297"/>
        <end position="318"/>
    </location>
</feature>
<comment type="subcellular location">
    <subcellularLocation>
        <location evidence="1 9">Cell membrane</location>
        <topology evidence="1 9">Multi-pass membrane protein</topology>
    </subcellularLocation>
</comment>
<evidence type="ECO:0000256" key="7">
    <source>
        <dbReference type="ARBA" id="ARBA00022989"/>
    </source>
</evidence>
<dbReference type="GO" id="GO:0005315">
    <property type="term" value="F:phosphate transmembrane transporter activity"/>
    <property type="evidence" value="ECO:0007669"/>
    <property type="project" value="InterPro"/>
</dbReference>
<feature type="transmembrane region" description="Helical" evidence="9">
    <location>
        <begin position="139"/>
        <end position="166"/>
    </location>
</feature>
<dbReference type="AlphaFoldDB" id="A0A1D7QTT0"/>
<evidence type="ECO:0000313" key="13">
    <source>
        <dbReference type="Proteomes" id="UP000094463"/>
    </source>
</evidence>
<sequence>MGLPLEQDNDGTEKDLNVVTKEKLTQRSFKSNVLDYVMEKVFLVFGFIAVFVLFLILFFLVREGSGALREVGIVEYLTGIRWYPSSPQEAGYGALPFIMSSVMVTLGALIIAIPWGIFTAIFIAEIAPRRVREILKPAVEILAIFPSVILGFIALVILSPIIAHLFNLSNGLTALTASLILSVMALPTIISIAEDSLKSVPKDYREAAYALGASRWETIKMITAPAAKSGIMAGVMLGFGRAVGETMTVLMAAGNAIDMPLREFFGIVVPDFLTSVRTLTANIAIEGSDVSWGSLHYSSLFVLALILFVITFIVNMVADYLINKQRRKLGNE</sequence>
<dbReference type="EMBL" id="CP012502">
    <property type="protein sequence ID" value="AOM82378.1"/>
    <property type="molecule type" value="Genomic_DNA"/>
</dbReference>
<evidence type="ECO:0000256" key="1">
    <source>
        <dbReference type="ARBA" id="ARBA00004651"/>
    </source>
</evidence>
<dbReference type="PROSITE" id="PS50928">
    <property type="entry name" value="ABC_TM1"/>
    <property type="match status" value="1"/>
</dbReference>
<dbReference type="PANTHER" id="PTHR30425:SF1">
    <property type="entry name" value="PHOSPHATE TRANSPORT SYSTEM PERMEASE PROTEIN PSTC"/>
    <property type="match status" value="1"/>
</dbReference>
<accession>A0A1D7QTT0</accession>
<name>A0A1D7QTT0_9BACI</name>
<protein>
    <recommendedName>
        <fullName evidence="10">Phosphate transport system permease protein</fullName>
    </recommendedName>
</protein>
<dbReference type="STRING" id="632773.BBEV_1009"/>
<reference evidence="12 13" key="1">
    <citation type="submission" date="2015-08" db="EMBL/GenBank/DDBJ databases">
        <title>The complete genome sequence of Bacillus beveridgei MLTeJB.</title>
        <authorList>
            <person name="Hanson T.E."/>
            <person name="Mesa C."/>
            <person name="Basesman S.M."/>
            <person name="Oremland R.S."/>
        </authorList>
    </citation>
    <scope>NUCLEOTIDE SEQUENCE [LARGE SCALE GENOMIC DNA]</scope>
    <source>
        <strain evidence="12 13">MLTeJB</strain>
    </source>
</reference>
<feature type="domain" description="ABC transmembrane type-1" evidence="11">
    <location>
        <begin position="98"/>
        <end position="318"/>
    </location>
</feature>
<dbReference type="CDD" id="cd06261">
    <property type="entry name" value="TM_PBP2"/>
    <property type="match status" value="1"/>
</dbReference>
<keyword evidence="6 9" id="KW-0812">Transmembrane</keyword>
<dbReference type="GO" id="GO:0005886">
    <property type="term" value="C:plasma membrane"/>
    <property type="evidence" value="ECO:0007669"/>
    <property type="project" value="UniProtKB-SubCell"/>
</dbReference>
<organism evidence="12 13">
    <name type="scientific">Salisediminibacterium beveridgei</name>
    <dbReference type="NCBI Taxonomy" id="632773"/>
    <lineage>
        <taxon>Bacteria</taxon>
        <taxon>Bacillati</taxon>
        <taxon>Bacillota</taxon>
        <taxon>Bacilli</taxon>
        <taxon>Bacillales</taxon>
        <taxon>Bacillaceae</taxon>
        <taxon>Salisediminibacterium</taxon>
    </lineage>
</organism>
<dbReference type="PATRIC" id="fig|632773.3.peg.1072"/>
<feature type="transmembrane region" description="Helical" evidence="9">
    <location>
        <begin position="41"/>
        <end position="61"/>
    </location>
</feature>
<evidence type="ECO:0000256" key="5">
    <source>
        <dbReference type="ARBA" id="ARBA00022592"/>
    </source>
</evidence>
<keyword evidence="13" id="KW-1185">Reference proteome</keyword>
<evidence type="ECO:0000256" key="9">
    <source>
        <dbReference type="RuleBase" id="RU363032"/>
    </source>
</evidence>
<dbReference type="InterPro" id="IPR000515">
    <property type="entry name" value="MetI-like"/>
</dbReference>
<dbReference type="InterPro" id="IPR051124">
    <property type="entry name" value="Phosphate_Transport_Permease"/>
</dbReference>
<evidence type="ECO:0000313" key="12">
    <source>
        <dbReference type="EMBL" id="AOM82378.1"/>
    </source>
</evidence>
<dbReference type="SUPFAM" id="SSF161098">
    <property type="entry name" value="MetI-like"/>
    <property type="match status" value="1"/>
</dbReference>
<keyword evidence="5 10" id="KW-0592">Phosphate transport</keyword>
<dbReference type="OrthoDB" id="9785113at2"/>
<dbReference type="Proteomes" id="UP000094463">
    <property type="component" value="Chromosome"/>
</dbReference>
<dbReference type="Gene3D" id="1.10.3720.10">
    <property type="entry name" value="MetI-like"/>
    <property type="match status" value="1"/>
</dbReference>
<comment type="function">
    <text evidence="10">Part of the binding-protein-dependent transport system for phosphate; probably responsible for the translocation of the substrate across the membrane.</text>
</comment>
<dbReference type="NCBIfam" id="TIGR02138">
    <property type="entry name" value="phosphate_pstC"/>
    <property type="match status" value="1"/>
</dbReference>
<comment type="caution">
    <text evidence="10">Lacks conserved residue(s) required for the propagation of feature annotation.</text>
</comment>
<feature type="transmembrane region" description="Helical" evidence="9">
    <location>
        <begin position="172"/>
        <end position="193"/>
    </location>
</feature>
<dbReference type="InterPro" id="IPR011864">
    <property type="entry name" value="Phosphate_PstC"/>
</dbReference>